<name>A0A6J6CHT4_9ZZZZ</name>
<reference evidence="3" key="1">
    <citation type="submission" date="2020-05" db="EMBL/GenBank/DDBJ databases">
        <authorList>
            <person name="Chiriac C."/>
            <person name="Salcher M."/>
            <person name="Ghai R."/>
            <person name="Kavagutti S V."/>
        </authorList>
    </citation>
    <scope>NUCLEOTIDE SEQUENCE</scope>
</reference>
<organism evidence="3">
    <name type="scientific">freshwater metagenome</name>
    <dbReference type="NCBI Taxonomy" id="449393"/>
    <lineage>
        <taxon>unclassified sequences</taxon>
        <taxon>metagenomes</taxon>
        <taxon>ecological metagenomes</taxon>
    </lineage>
</organism>
<feature type="domain" description="Rv2175c C-terminal" evidence="1">
    <location>
        <begin position="91"/>
        <end position="144"/>
    </location>
</feature>
<dbReference type="GO" id="GO:0003677">
    <property type="term" value="F:DNA binding"/>
    <property type="evidence" value="ECO:0007669"/>
    <property type="project" value="InterPro"/>
</dbReference>
<proteinExistence type="predicted"/>
<feature type="domain" description="DNA-binding protein Rv2175c wHTH" evidence="2">
    <location>
        <begin position="28"/>
        <end position="83"/>
    </location>
</feature>
<evidence type="ECO:0000259" key="2">
    <source>
        <dbReference type="Pfam" id="PF21531"/>
    </source>
</evidence>
<evidence type="ECO:0000313" key="3">
    <source>
        <dbReference type="EMBL" id="CAB4550836.1"/>
    </source>
</evidence>
<dbReference type="Pfam" id="PF21531">
    <property type="entry name" value="Rv2175c_wHTH"/>
    <property type="match status" value="1"/>
</dbReference>
<dbReference type="AlphaFoldDB" id="A0A6J6CHT4"/>
<accession>A0A6J6CHT4</accession>
<dbReference type="InterPro" id="IPR048576">
    <property type="entry name" value="Rv2175c_wHTH"/>
</dbReference>
<protein>
    <submittedName>
        <fullName evidence="3">Unannotated protein</fullName>
    </submittedName>
</protein>
<dbReference type="EMBL" id="CAEZTD010000001">
    <property type="protein sequence ID" value="CAB4550836.1"/>
    <property type="molecule type" value="Genomic_DNA"/>
</dbReference>
<evidence type="ECO:0000259" key="1">
    <source>
        <dbReference type="Pfam" id="PF18367"/>
    </source>
</evidence>
<dbReference type="Pfam" id="PF18367">
    <property type="entry name" value="Rv2175c_C"/>
    <property type="match status" value="1"/>
</dbReference>
<gene>
    <name evidence="3" type="ORF">UFOPK1591_00016</name>
</gene>
<sequence length="144" mass="15971">MTRVSPCIRRTPGISLGVLRQANGVANSITVAHDVFDDLEWLTVPDLVEVLGRTQSQVRRLIEDRHLVAVRRDGVLVVPASFIRDRDVLTELHGTAIVLSDLHFTDDEIVRWLVSEDDALGATPIDALRSGRKAEVRRVAMTLA</sequence>
<dbReference type="InterPro" id="IPR041098">
    <property type="entry name" value="Rv2175c_C"/>
</dbReference>